<dbReference type="InterPro" id="IPR015424">
    <property type="entry name" value="PyrdxlP-dep_Trfase"/>
</dbReference>
<organism evidence="3 4">
    <name type="scientific">Thiohalorhabdus methylotrophus</name>
    <dbReference type="NCBI Taxonomy" id="3242694"/>
    <lineage>
        <taxon>Bacteria</taxon>
        <taxon>Pseudomonadati</taxon>
        <taxon>Pseudomonadota</taxon>
        <taxon>Gammaproteobacteria</taxon>
        <taxon>Thiohalorhabdales</taxon>
        <taxon>Thiohalorhabdaceae</taxon>
        <taxon>Thiohalorhabdus</taxon>
    </lineage>
</organism>
<dbReference type="InterPro" id="IPR000192">
    <property type="entry name" value="Aminotrans_V_dom"/>
</dbReference>
<keyword evidence="1" id="KW-0663">Pyridoxal phosphate</keyword>
<name>A0ABV4TZY6_9GAMM</name>
<evidence type="ECO:0000259" key="2">
    <source>
        <dbReference type="Pfam" id="PF00266"/>
    </source>
</evidence>
<proteinExistence type="predicted"/>
<evidence type="ECO:0000313" key="4">
    <source>
        <dbReference type="Proteomes" id="UP001575181"/>
    </source>
</evidence>
<dbReference type="EMBL" id="JBGUAW010000010">
    <property type="protein sequence ID" value="MFA9462083.1"/>
    <property type="molecule type" value="Genomic_DNA"/>
</dbReference>
<protein>
    <submittedName>
        <fullName evidence="3">Aminotransferase class V-fold PLP-dependent enzyme</fullName>
    </submittedName>
</protein>
<dbReference type="Pfam" id="PF00266">
    <property type="entry name" value="Aminotran_5"/>
    <property type="match status" value="1"/>
</dbReference>
<dbReference type="Gene3D" id="3.40.640.10">
    <property type="entry name" value="Type I PLP-dependent aspartate aminotransferase-like (Major domain)"/>
    <property type="match status" value="1"/>
</dbReference>
<feature type="domain" description="Aminotransferase class V" evidence="2">
    <location>
        <begin position="32"/>
        <end position="365"/>
    </location>
</feature>
<dbReference type="GO" id="GO:0008483">
    <property type="term" value="F:transaminase activity"/>
    <property type="evidence" value="ECO:0007669"/>
    <property type="project" value="UniProtKB-KW"/>
</dbReference>
<dbReference type="InterPro" id="IPR015422">
    <property type="entry name" value="PyrdxlP-dep_Trfase_small"/>
</dbReference>
<evidence type="ECO:0000256" key="1">
    <source>
        <dbReference type="ARBA" id="ARBA00022898"/>
    </source>
</evidence>
<reference evidence="3 4" key="1">
    <citation type="submission" date="2024-08" db="EMBL/GenBank/DDBJ databases">
        <title>Whole-genome sequencing of halo(alkali)philic microorganisms from hypersaline lakes.</title>
        <authorList>
            <person name="Sorokin D.Y."/>
            <person name="Merkel A.Y."/>
            <person name="Messina E."/>
            <person name="Yakimov M."/>
        </authorList>
    </citation>
    <scope>NUCLEOTIDE SEQUENCE [LARGE SCALE GENOMIC DNA]</scope>
    <source>
        <strain evidence="3 4">Cl-TMA</strain>
    </source>
</reference>
<comment type="caution">
    <text evidence="3">The sequence shown here is derived from an EMBL/GenBank/DDBJ whole genome shotgun (WGS) entry which is preliminary data.</text>
</comment>
<dbReference type="SUPFAM" id="SSF53383">
    <property type="entry name" value="PLP-dependent transferases"/>
    <property type="match status" value="1"/>
</dbReference>
<sequence>MRYTNGMNTNTDSSGSLDRLAAEEFPVTENHIYLNHAAISPWPERARRAVQAFAEGITRDGSLHFQDWQETERSLRERIRDLLNASGTETIALVPNTSAGLSLVAAGLDWRPGDNVVITDSEFPSNRMPWEALAGQGVEVREALCTPAGDADCEGNILRLVDDRTRVVSVSSVQFGTGRALDLERIGQALSGSDTAFCVDAIQSLGAFPFDLEAIRADFVAADGHKWLLGPEGLGLFYCAPQWLERLHLHQWGWHMAEPFGDFDAREWRPATTARRFEPGTPNTPSNHALEASLSLLQEVGIVRVAERIQARVEYLIEGLSALSDAEFISPVDAGLRAGILNVRFGGRTDKVYQALREGGVQVLTRAGGIRFAPHFYNRYSELDRVLEIVRGA</sequence>
<gene>
    <name evidence="3" type="ORF">ACERLL_14785</name>
</gene>
<dbReference type="Proteomes" id="UP001575181">
    <property type="component" value="Unassembled WGS sequence"/>
</dbReference>
<dbReference type="Gene3D" id="3.90.1150.10">
    <property type="entry name" value="Aspartate Aminotransferase, domain 1"/>
    <property type="match status" value="1"/>
</dbReference>
<accession>A0ABV4TZY6</accession>
<dbReference type="InterPro" id="IPR015421">
    <property type="entry name" value="PyrdxlP-dep_Trfase_major"/>
</dbReference>
<evidence type="ECO:0000313" key="3">
    <source>
        <dbReference type="EMBL" id="MFA9462083.1"/>
    </source>
</evidence>
<dbReference type="PANTHER" id="PTHR43586">
    <property type="entry name" value="CYSTEINE DESULFURASE"/>
    <property type="match status" value="1"/>
</dbReference>
<dbReference type="PANTHER" id="PTHR43586:SF15">
    <property type="entry name" value="BLR3095 PROTEIN"/>
    <property type="match status" value="1"/>
</dbReference>
<keyword evidence="3" id="KW-0032">Aminotransferase</keyword>
<keyword evidence="4" id="KW-1185">Reference proteome</keyword>
<keyword evidence="3" id="KW-0808">Transferase</keyword>